<evidence type="ECO:0008006" key="3">
    <source>
        <dbReference type="Google" id="ProtNLM"/>
    </source>
</evidence>
<dbReference type="Proteomes" id="UP000593578">
    <property type="component" value="Unassembled WGS sequence"/>
</dbReference>
<name>A0A7J8QKY5_GOSRA</name>
<gene>
    <name evidence="1" type="ORF">Gorai_002420</name>
</gene>
<reference evidence="1 2" key="1">
    <citation type="journal article" date="2019" name="Genome Biol. Evol.">
        <title>Insights into the evolution of the New World diploid cottons (Gossypium, subgenus Houzingenia) based on genome sequencing.</title>
        <authorList>
            <person name="Grover C.E."/>
            <person name="Arick M.A. 2nd"/>
            <person name="Thrash A."/>
            <person name="Conover J.L."/>
            <person name="Sanders W.S."/>
            <person name="Peterson D.G."/>
            <person name="Frelichowski J.E."/>
            <person name="Scheffler J.A."/>
            <person name="Scheffler B.E."/>
            <person name="Wendel J.F."/>
        </authorList>
    </citation>
    <scope>NUCLEOTIDE SEQUENCE [LARGE SCALE GENOMIC DNA]</scope>
    <source>
        <strain evidence="1">8</strain>
        <tissue evidence="1">Leaf</tissue>
    </source>
</reference>
<comment type="caution">
    <text evidence="1">The sequence shown here is derived from an EMBL/GenBank/DDBJ whole genome shotgun (WGS) entry which is preliminary data.</text>
</comment>
<dbReference type="EMBL" id="JABEZZ010000013">
    <property type="protein sequence ID" value="MBA0602231.1"/>
    <property type="molecule type" value="Genomic_DNA"/>
</dbReference>
<sequence>MLDFWVKFKEIHLYVEHEVDNPIIVDDILLLTVGESDVEGVEADEEGDVERVNLDEDGVVEGVQVVREGVEVYEEGDIEGIQADGEGDVEGVQAEADEYGGGKSDGVDNVATAFNGEEEDENETEVWDLNEHGNLVGSNEDEEHEDGERRRSKFPLYNDWFDLLKFSLEMLFKDSKQFKSTIRNYSKECRRQLKFLKNEPKKGCCEVHCFP</sequence>
<evidence type="ECO:0000313" key="2">
    <source>
        <dbReference type="Proteomes" id="UP000593578"/>
    </source>
</evidence>
<proteinExistence type="predicted"/>
<evidence type="ECO:0000313" key="1">
    <source>
        <dbReference type="EMBL" id="MBA0602231.1"/>
    </source>
</evidence>
<organism evidence="1 2">
    <name type="scientific">Gossypium raimondii</name>
    <name type="common">Peruvian cotton</name>
    <name type="synonym">Gossypium klotzschianum subsp. raimondii</name>
    <dbReference type="NCBI Taxonomy" id="29730"/>
    <lineage>
        <taxon>Eukaryota</taxon>
        <taxon>Viridiplantae</taxon>
        <taxon>Streptophyta</taxon>
        <taxon>Embryophyta</taxon>
        <taxon>Tracheophyta</taxon>
        <taxon>Spermatophyta</taxon>
        <taxon>Magnoliopsida</taxon>
        <taxon>eudicotyledons</taxon>
        <taxon>Gunneridae</taxon>
        <taxon>Pentapetalae</taxon>
        <taxon>rosids</taxon>
        <taxon>malvids</taxon>
        <taxon>Malvales</taxon>
        <taxon>Malvaceae</taxon>
        <taxon>Malvoideae</taxon>
        <taxon>Gossypium</taxon>
    </lineage>
</organism>
<dbReference type="AlphaFoldDB" id="A0A7J8QKY5"/>
<protein>
    <recommendedName>
        <fullName evidence="3">Transposase MuDR plant domain-containing protein</fullName>
    </recommendedName>
</protein>
<accession>A0A7J8QKY5</accession>